<dbReference type="Pfam" id="PF14335">
    <property type="entry name" value="DUF4391"/>
    <property type="match status" value="1"/>
</dbReference>
<gene>
    <name evidence="1" type="ORF">CQR44_0357</name>
</gene>
<accession>A0A2N3RCJ5</accession>
<dbReference type="AlphaFoldDB" id="A0A2N3RCJ5"/>
<proteinExistence type="predicted"/>
<sequence length="232" mass="25755">MTIANYEGISATSLGLPTSTEIPEDKRHLPVQIFMAKPPVSSRLRQHFTTKVDSIAMLSLLRPSTIGLEDGLRCHEILVMAVWLTVEDVPTDVLEHIASLRSSGIIFTCIHPFEGKTACTMALRRAYPTRPGHQQEYGMHVGHPMPVNQTTLKVAGSTMDDLWDSFCAQVTLGTTDGSDLDQRIAKRERINALLDQESKLAGDHGRAKSTQARNAIFAKLHKVRTELEELRD</sequence>
<dbReference type="RefSeq" id="WP_101432028.1">
    <property type="nucleotide sequence ID" value="NZ_PCHJ01000008.1"/>
</dbReference>
<dbReference type="InterPro" id="IPR025503">
    <property type="entry name" value="DUF4391"/>
</dbReference>
<protein>
    <recommendedName>
        <fullName evidence="3">DUF4391 domain-containing protein</fullName>
    </recommendedName>
</protein>
<evidence type="ECO:0000313" key="2">
    <source>
        <dbReference type="Proteomes" id="UP000233731"/>
    </source>
</evidence>
<evidence type="ECO:0008006" key="3">
    <source>
        <dbReference type="Google" id="ProtNLM"/>
    </source>
</evidence>
<organism evidence="1 2">
    <name type="scientific">Bifidobacterium asteroides</name>
    <dbReference type="NCBI Taxonomy" id="1684"/>
    <lineage>
        <taxon>Bacteria</taxon>
        <taxon>Bacillati</taxon>
        <taxon>Actinomycetota</taxon>
        <taxon>Actinomycetes</taxon>
        <taxon>Bifidobacteriales</taxon>
        <taxon>Bifidobacteriaceae</taxon>
        <taxon>Bifidobacterium</taxon>
    </lineage>
</organism>
<evidence type="ECO:0000313" key="1">
    <source>
        <dbReference type="EMBL" id="PKV10211.1"/>
    </source>
</evidence>
<comment type="caution">
    <text evidence="1">The sequence shown here is derived from an EMBL/GenBank/DDBJ whole genome shotgun (WGS) entry which is preliminary data.</text>
</comment>
<dbReference type="Proteomes" id="UP000233731">
    <property type="component" value="Unassembled WGS sequence"/>
</dbReference>
<name>A0A2N3RCJ5_9BIFI</name>
<dbReference type="EMBL" id="PCHJ01000008">
    <property type="protein sequence ID" value="PKV10211.1"/>
    <property type="molecule type" value="Genomic_DNA"/>
</dbReference>
<reference evidence="1 2" key="1">
    <citation type="submission" date="2017-10" db="EMBL/GenBank/DDBJ databases">
        <title>Bifidobacterium genomics.</title>
        <authorList>
            <person name="Lugli G.A."/>
            <person name="Milani C."/>
            <person name="Mancabelli L."/>
        </authorList>
    </citation>
    <scope>NUCLEOTIDE SEQUENCE [LARGE SCALE GENOMIC DNA]</scope>
    <source>
        <strain evidence="1 2">1460B</strain>
    </source>
</reference>